<evidence type="ECO:0000313" key="3">
    <source>
        <dbReference type="EMBL" id="MBF1129905.1"/>
    </source>
</evidence>
<gene>
    <name evidence="3" type="ORF">HXL70_07690</name>
</gene>
<comment type="caution">
    <text evidence="3">The sequence shown here is derived from an EMBL/GenBank/DDBJ whole genome shotgun (WGS) entry which is preliminary data.</text>
</comment>
<name>A0A930B9B6_9FIRM</name>
<dbReference type="Pfam" id="PF00395">
    <property type="entry name" value="SLH"/>
    <property type="match status" value="1"/>
</dbReference>
<reference evidence="3" key="1">
    <citation type="submission" date="2020-04" db="EMBL/GenBank/DDBJ databases">
        <title>Deep metagenomics examines the oral microbiome during advanced dental caries in children, revealing novel taxa and co-occurrences with host molecules.</title>
        <authorList>
            <person name="Baker J.L."/>
            <person name="Morton J.T."/>
            <person name="Dinis M."/>
            <person name="Alvarez R."/>
            <person name="Tran N.C."/>
            <person name="Knight R."/>
            <person name="Edlund A."/>
        </authorList>
    </citation>
    <scope>NUCLEOTIDE SEQUENCE</scope>
    <source>
        <strain evidence="3">JCVI_32_bin.14</strain>
    </source>
</reference>
<accession>A0A930B9B6</accession>
<sequence>MKKILAIAAAAALTASVSAYAANPFSDVSPDNWAYQAVSDLSDQGVVEGYPDGTFKGERNMTRYELAQVIARLMAREDQLNAEQKATLDRLAGEYADELANLGVRVSNLEKKVGNISWSGNARMRWVQGYDGTEAKDKYDGRIKITAHADVNDSTYVQGRLRSDMNFKDSKDANTYMEELIVHHQFGDKVGVTLGRQDLTLGQTGTYYDDEFDGVIATFGGDKLALDLGYGRFKSWDLKAADGSNTEAFLGRLYGSTGRLSYDAEYINMAYNQGNVWGLGLTANITDKIDVFGDFYKNTDADNDPQVWTAGLGFGHTNWKKPGTFRVSTQYIDAEKGSVFGASTYNVSPIDEAISKTDVDYWLAQADVILAKNVKLHGEYAFDVDAKDGSDYDNLATVSLNYVF</sequence>
<evidence type="ECO:0000313" key="4">
    <source>
        <dbReference type="Proteomes" id="UP000757890"/>
    </source>
</evidence>
<protein>
    <submittedName>
        <fullName evidence="3">S-layer homology domain-containing protein</fullName>
    </submittedName>
</protein>
<dbReference type="InterPro" id="IPR001119">
    <property type="entry name" value="SLH_dom"/>
</dbReference>
<dbReference type="PANTHER" id="PTHR43308:SF1">
    <property type="entry name" value="OUTER MEMBRANE PROTEIN ALPHA"/>
    <property type="match status" value="1"/>
</dbReference>
<dbReference type="InterPro" id="IPR051465">
    <property type="entry name" value="Cell_Envelope_Struct_Comp"/>
</dbReference>
<dbReference type="PROSITE" id="PS51272">
    <property type="entry name" value="SLH"/>
    <property type="match status" value="1"/>
</dbReference>
<organism evidence="3 4">
    <name type="scientific">Dialister invisus</name>
    <dbReference type="NCBI Taxonomy" id="218538"/>
    <lineage>
        <taxon>Bacteria</taxon>
        <taxon>Bacillati</taxon>
        <taxon>Bacillota</taxon>
        <taxon>Negativicutes</taxon>
        <taxon>Veillonellales</taxon>
        <taxon>Veillonellaceae</taxon>
        <taxon>Dialister</taxon>
    </lineage>
</organism>
<dbReference type="EMBL" id="JABZMK010000066">
    <property type="protein sequence ID" value="MBF1129905.1"/>
    <property type="molecule type" value="Genomic_DNA"/>
</dbReference>
<dbReference type="AlphaFoldDB" id="A0A930B9B6"/>
<evidence type="ECO:0000256" key="1">
    <source>
        <dbReference type="SAM" id="SignalP"/>
    </source>
</evidence>
<feature type="signal peptide" evidence="1">
    <location>
        <begin position="1"/>
        <end position="21"/>
    </location>
</feature>
<keyword evidence="1" id="KW-0732">Signal</keyword>
<proteinExistence type="predicted"/>
<feature type="chain" id="PRO_5036736721" evidence="1">
    <location>
        <begin position="22"/>
        <end position="404"/>
    </location>
</feature>
<evidence type="ECO:0000259" key="2">
    <source>
        <dbReference type="PROSITE" id="PS51272"/>
    </source>
</evidence>
<dbReference type="SUPFAM" id="SSF56935">
    <property type="entry name" value="Porins"/>
    <property type="match status" value="1"/>
</dbReference>
<dbReference type="Proteomes" id="UP000757890">
    <property type="component" value="Unassembled WGS sequence"/>
</dbReference>
<feature type="domain" description="SLH" evidence="2">
    <location>
        <begin position="21"/>
        <end position="84"/>
    </location>
</feature>
<dbReference type="PANTHER" id="PTHR43308">
    <property type="entry name" value="OUTER MEMBRANE PROTEIN ALPHA-RELATED"/>
    <property type="match status" value="1"/>
</dbReference>